<keyword evidence="1" id="KW-0175">Coiled coil</keyword>
<dbReference type="Proteomes" id="UP000321497">
    <property type="component" value="Unassembled WGS sequence"/>
</dbReference>
<dbReference type="InterPro" id="IPR011646">
    <property type="entry name" value="KAP_P-loop"/>
</dbReference>
<feature type="domain" description="KAP NTPase" evidence="3">
    <location>
        <begin position="730"/>
        <end position="957"/>
    </location>
</feature>
<evidence type="ECO:0000313" key="5">
    <source>
        <dbReference type="Proteomes" id="UP000321497"/>
    </source>
</evidence>
<name>A0A5C6YUP2_9FLAO</name>
<evidence type="ECO:0000256" key="1">
    <source>
        <dbReference type="SAM" id="Coils"/>
    </source>
</evidence>
<dbReference type="AlphaFoldDB" id="A0A5C6YUP2"/>
<gene>
    <name evidence="4" type="ORF">ESU54_17285</name>
</gene>
<dbReference type="PANTHER" id="PTHR22674:SF6">
    <property type="entry name" value="NTPASE KAP FAMILY P-LOOP DOMAIN-CONTAINING PROTEIN 1"/>
    <property type="match status" value="1"/>
</dbReference>
<proteinExistence type="predicted"/>
<dbReference type="PANTHER" id="PTHR22674">
    <property type="entry name" value="NTPASE, KAP FAMILY P-LOOP DOMAIN-CONTAINING 1"/>
    <property type="match status" value="1"/>
</dbReference>
<evidence type="ECO:0000259" key="3">
    <source>
        <dbReference type="Pfam" id="PF07693"/>
    </source>
</evidence>
<dbReference type="OrthoDB" id="88903at2"/>
<dbReference type="InterPro" id="IPR052754">
    <property type="entry name" value="NTPase_KAP_P-loop"/>
</dbReference>
<keyword evidence="5" id="KW-1185">Reference proteome</keyword>
<keyword evidence="2" id="KW-1133">Transmembrane helix</keyword>
<reference evidence="4 5" key="1">
    <citation type="submission" date="2019-08" db="EMBL/GenBank/DDBJ databases">
        <title>Genome of Aequorivita antarctica SW49 (type strain).</title>
        <authorList>
            <person name="Bowman J.P."/>
        </authorList>
    </citation>
    <scope>NUCLEOTIDE SEQUENCE [LARGE SCALE GENOMIC DNA]</scope>
    <source>
        <strain evidence="4 5">SW49</strain>
    </source>
</reference>
<comment type="caution">
    <text evidence="4">The sequence shown here is derived from an EMBL/GenBank/DDBJ whole genome shotgun (WGS) entry which is preliminary data.</text>
</comment>
<dbReference type="Pfam" id="PF07693">
    <property type="entry name" value="KAP_NTPase"/>
    <property type="match status" value="2"/>
</dbReference>
<feature type="coiled-coil region" evidence="1">
    <location>
        <begin position="664"/>
        <end position="698"/>
    </location>
</feature>
<organism evidence="4 5">
    <name type="scientific">Aequorivita antarctica</name>
    <dbReference type="NCBI Taxonomy" id="153266"/>
    <lineage>
        <taxon>Bacteria</taxon>
        <taxon>Pseudomonadati</taxon>
        <taxon>Bacteroidota</taxon>
        <taxon>Flavobacteriia</taxon>
        <taxon>Flavobacteriales</taxon>
        <taxon>Flavobacteriaceae</taxon>
        <taxon>Aequorivita</taxon>
    </lineage>
</organism>
<sequence length="1059" mass="121058">MESISNDQALYEVKLGSSPTETDLAIVSIDMHGSPGELNRYVLKSFGYTDAALKELELKSGYALLQQESLNPILFIVTVGEDRPIVNLRKNLTNGLRVYKELFYGKTIWIPLMGMGAGELDIKSSFDITVEVLVALFPEGAAAGFQFIISLPPSPEGEKLFDHLKTPFETTTNTTTFGTNTDSNNTNLLDDSDARVYLVEAEWGFESQIERFYLEGIWETREGEAYDEIINPITPGDFLMIKSPLPYKGSASLYLRGLGVIVGNPKNGRSLNVEWIIRDIEIPIGELTHYTSTIAEASKEEVRTIISQLNPDQFAILKDRLQNNLPTRPTLIAGLLSDADVGEDQLNITKDVMAFARVMAAKSFIPPLAIALFGRWGSGKSFFMNKLKERINTFSFNEEQTVFCKGIAQVHFNAWSYMDSNLWASMVTRIFEGLQEYISNDTKAQDEKEGIENIFKENLSMANEAQEKLKKEKSLVEEKLTALQTEKKSIQKELKKKIDNIEEKTLFGMLSEMDAQFQIEQKVTTAFANNKTIIENVAQFKSIIPEEYWKTPKELYKRTTSVFTFLKTFFKAGKWWKNLLWLALIIFIIITVPVTVNFIAEKMGGANLKLSPEIWASLTLVGGAVVRGIKTYGQLQPLAASFWKIKEDYERETERTTLDFHQRQKALEYEIQSSRNEIEAITQQINVTEEKKTELEFRIKNTLSTEALYSFIERRSESKDYKDQLGIISIIRKDFEVLNELFKEHAVELSKITVEDSQKFKTYFEKPLERIILYIDDLDRCPEERVVEVLEAVNLLMAFPLFVVVVGVDPRWVKNALIKRHQLQFTKSMEENGIEPISPSDYLEKIFQIPFTLKEADDKSVKNMLASLSGTVSVKTKSKKTADSPAQNKQENIQANLEPLQEKQPSQKMPTKKELQQLAEILTLTNEEKQLIQSMSLIIGSSPRGIKRFVNIYKIIKAHDDFPAKINKERVQGILFLLALPIGEFKKLYPDFIEYLENDVNGLLQVSDFLNIRYDLAHQDLNDMKQELFDILFTENISLNVEDVKMYYPFIQRFSYHIT</sequence>
<accession>A0A5C6YUP2</accession>
<feature type="coiled-coil region" evidence="1">
    <location>
        <begin position="459"/>
        <end position="500"/>
    </location>
</feature>
<dbReference type="SUPFAM" id="SSF52540">
    <property type="entry name" value="P-loop containing nucleoside triphosphate hydrolases"/>
    <property type="match status" value="1"/>
</dbReference>
<evidence type="ECO:0000256" key="2">
    <source>
        <dbReference type="SAM" id="Phobius"/>
    </source>
</evidence>
<feature type="transmembrane region" description="Helical" evidence="2">
    <location>
        <begin position="579"/>
        <end position="600"/>
    </location>
</feature>
<dbReference type="InterPro" id="IPR027417">
    <property type="entry name" value="P-loop_NTPase"/>
</dbReference>
<feature type="domain" description="KAP NTPase" evidence="3">
    <location>
        <begin position="364"/>
        <end position="519"/>
    </location>
</feature>
<protein>
    <recommendedName>
        <fullName evidence="3">KAP NTPase domain-containing protein</fullName>
    </recommendedName>
</protein>
<keyword evidence="2" id="KW-0812">Transmembrane</keyword>
<dbReference type="RefSeq" id="WP_111845777.1">
    <property type="nucleotide sequence ID" value="NZ_UEGI01000025.1"/>
</dbReference>
<evidence type="ECO:0000313" key="4">
    <source>
        <dbReference type="EMBL" id="TXD71307.1"/>
    </source>
</evidence>
<dbReference type="EMBL" id="VORT01000022">
    <property type="protein sequence ID" value="TXD71307.1"/>
    <property type="molecule type" value="Genomic_DNA"/>
</dbReference>
<keyword evidence="2" id="KW-0472">Membrane</keyword>